<protein>
    <submittedName>
        <fullName evidence="6">LysR family transcriptional regulator</fullName>
    </submittedName>
</protein>
<dbReference type="RefSeq" id="WP_205156487.1">
    <property type="nucleotide sequence ID" value="NZ_JAFEUM010000001.1"/>
</dbReference>
<sequence>MIKSSEFPSTRALRTFMAVASTMSFSKAAIQLSVSQGAVSKQIAALEQQLGQPLFHRHINGINLTKAGERYLPKVAEALQLIQTSTANLIQTDMTRDVLSVNVTPSFASLWLIEHIELFSNQHPNLQISIKIGDGPVKSSRNDCDVYIRCLPLSKHHEHAHLLMQESLQLVGSNTLLIDNPLQTVQDLNRHTLIPQITRPQLWEMFTKEHQLAHTPRYGKIGYEHFYMSLEGVKSHQGLALLPNFMLTNTLLSTQLNNPLGLSMHSPYGYYLIAPNYKRGIDKVHRFEQWLNATLQPVHP</sequence>
<dbReference type="Pfam" id="PF00126">
    <property type="entry name" value="HTH_1"/>
    <property type="match status" value="1"/>
</dbReference>
<accession>A0ABS2HB28</accession>
<dbReference type="InterPro" id="IPR000847">
    <property type="entry name" value="LysR_HTH_N"/>
</dbReference>
<dbReference type="PROSITE" id="PS50931">
    <property type="entry name" value="HTH_LYSR"/>
    <property type="match status" value="1"/>
</dbReference>
<gene>
    <name evidence="6" type="ORF">JQC93_00290</name>
</gene>
<keyword evidence="4" id="KW-0804">Transcription</keyword>
<dbReference type="InterPro" id="IPR036388">
    <property type="entry name" value="WH-like_DNA-bd_sf"/>
</dbReference>
<keyword evidence="3" id="KW-0238">DNA-binding</keyword>
<organism evidence="6 7">
    <name type="scientific">Vibrio ulleungensis</name>
    <dbReference type="NCBI Taxonomy" id="2807619"/>
    <lineage>
        <taxon>Bacteria</taxon>
        <taxon>Pseudomonadati</taxon>
        <taxon>Pseudomonadota</taxon>
        <taxon>Gammaproteobacteria</taxon>
        <taxon>Vibrionales</taxon>
        <taxon>Vibrionaceae</taxon>
        <taxon>Vibrio</taxon>
    </lineage>
</organism>
<dbReference type="PANTHER" id="PTHR30537:SF26">
    <property type="entry name" value="GLYCINE CLEAVAGE SYSTEM TRANSCRIPTIONAL ACTIVATOR"/>
    <property type="match status" value="1"/>
</dbReference>
<evidence type="ECO:0000259" key="5">
    <source>
        <dbReference type="PROSITE" id="PS50931"/>
    </source>
</evidence>
<keyword evidence="7" id="KW-1185">Reference proteome</keyword>
<evidence type="ECO:0000256" key="3">
    <source>
        <dbReference type="ARBA" id="ARBA00023125"/>
    </source>
</evidence>
<dbReference type="Gene3D" id="3.40.190.10">
    <property type="entry name" value="Periplasmic binding protein-like II"/>
    <property type="match status" value="2"/>
</dbReference>
<reference evidence="6 7" key="1">
    <citation type="submission" date="2021-02" db="EMBL/GenBank/DDBJ databases">
        <authorList>
            <person name="Park J.-S."/>
        </authorList>
    </citation>
    <scope>NUCLEOTIDE SEQUENCE [LARGE SCALE GENOMIC DNA]</scope>
    <source>
        <strain evidence="6 7">188UL20-2</strain>
    </source>
</reference>
<comment type="similarity">
    <text evidence="1">Belongs to the LysR transcriptional regulatory family.</text>
</comment>
<dbReference type="SUPFAM" id="SSF46785">
    <property type="entry name" value="Winged helix' DNA-binding domain"/>
    <property type="match status" value="1"/>
</dbReference>
<feature type="domain" description="HTH lysR-type" evidence="5">
    <location>
        <begin position="8"/>
        <end position="65"/>
    </location>
</feature>
<dbReference type="InterPro" id="IPR005119">
    <property type="entry name" value="LysR_subst-bd"/>
</dbReference>
<dbReference type="Proteomes" id="UP000809621">
    <property type="component" value="Unassembled WGS sequence"/>
</dbReference>
<dbReference type="InterPro" id="IPR058163">
    <property type="entry name" value="LysR-type_TF_proteobact-type"/>
</dbReference>
<dbReference type="Gene3D" id="1.10.10.10">
    <property type="entry name" value="Winged helix-like DNA-binding domain superfamily/Winged helix DNA-binding domain"/>
    <property type="match status" value="1"/>
</dbReference>
<name>A0ABS2HB28_9VIBR</name>
<keyword evidence="2" id="KW-0805">Transcription regulation</keyword>
<evidence type="ECO:0000256" key="4">
    <source>
        <dbReference type="ARBA" id="ARBA00023163"/>
    </source>
</evidence>
<evidence type="ECO:0000256" key="1">
    <source>
        <dbReference type="ARBA" id="ARBA00009437"/>
    </source>
</evidence>
<dbReference type="PANTHER" id="PTHR30537">
    <property type="entry name" value="HTH-TYPE TRANSCRIPTIONAL REGULATOR"/>
    <property type="match status" value="1"/>
</dbReference>
<proteinExistence type="inferred from homology"/>
<dbReference type="SUPFAM" id="SSF53850">
    <property type="entry name" value="Periplasmic binding protein-like II"/>
    <property type="match status" value="1"/>
</dbReference>
<dbReference type="InterPro" id="IPR036390">
    <property type="entry name" value="WH_DNA-bd_sf"/>
</dbReference>
<evidence type="ECO:0000256" key="2">
    <source>
        <dbReference type="ARBA" id="ARBA00023015"/>
    </source>
</evidence>
<evidence type="ECO:0000313" key="6">
    <source>
        <dbReference type="EMBL" id="MBM7034825.1"/>
    </source>
</evidence>
<comment type="caution">
    <text evidence="6">The sequence shown here is derived from an EMBL/GenBank/DDBJ whole genome shotgun (WGS) entry which is preliminary data.</text>
</comment>
<dbReference type="Pfam" id="PF03466">
    <property type="entry name" value="LysR_substrate"/>
    <property type="match status" value="1"/>
</dbReference>
<dbReference type="EMBL" id="JAFEUM010000001">
    <property type="protein sequence ID" value="MBM7034825.1"/>
    <property type="molecule type" value="Genomic_DNA"/>
</dbReference>
<dbReference type="PRINTS" id="PR00039">
    <property type="entry name" value="HTHLYSR"/>
</dbReference>
<evidence type="ECO:0000313" key="7">
    <source>
        <dbReference type="Proteomes" id="UP000809621"/>
    </source>
</evidence>